<dbReference type="Proteomes" id="UP000248795">
    <property type="component" value="Unassembled WGS sequence"/>
</dbReference>
<keyword evidence="1" id="KW-0805">Transcription regulation</keyword>
<keyword evidence="6" id="KW-1185">Reference proteome</keyword>
<evidence type="ECO:0000256" key="1">
    <source>
        <dbReference type="ARBA" id="ARBA00023015"/>
    </source>
</evidence>
<proteinExistence type="predicted"/>
<dbReference type="PRINTS" id="PR00778">
    <property type="entry name" value="HTHARSR"/>
</dbReference>
<sequence>MSILDFPTASRKDRKEVIAKARRATDILKSLSHEGRLLILCLLTDGEKSVSEIEDLMDMPQAAVSQQLARLRLDGLVAARRDGRSIFYSIASDDAARLISTLHDMLGGQRRPATRRRH</sequence>
<reference evidence="6" key="1">
    <citation type="submission" date="2018-06" db="EMBL/GenBank/DDBJ databases">
        <title>Aestuariibacter litoralis strain KCTC 52945T.</title>
        <authorList>
            <person name="Li X."/>
            <person name="Salam N."/>
            <person name="Li J.-L."/>
            <person name="Chen Y.-M."/>
            <person name="Yang Z.-W."/>
            <person name="Zhang L.-Y."/>
            <person name="Han M.-X."/>
            <person name="Xiao M."/>
            <person name="Li W.-J."/>
        </authorList>
    </citation>
    <scope>NUCLEOTIDE SEQUENCE [LARGE SCALE GENOMIC DNA]</scope>
    <source>
        <strain evidence="6">KCTC 52945</strain>
    </source>
</reference>
<evidence type="ECO:0000256" key="2">
    <source>
        <dbReference type="ARBA" id="ARBA00023125"/>
    </source>
</evidence>
<evidence type="ECO:0000313" key="5">
    <source>
        <dbReference type="EMBL" id="PZF78472.1"/>
    </source>
</evidence>
<dbReference type="InterPro" id="IPR036390">
    <property type="entry name" value="WH_DNA-bd_sf"/>
</dbReference>
<dbReference type="SUPFAM" id="SSF46785">
    <property type="entry name" value="Winged helix' DNA-binding domain"/>
    <property type="match status" value="1"/>
</dbReference>
<dbReference type="GO" id="GO:0003700">
    <property type="term" value="F:DNA-binding transcription factor activity"/>
    <property type="evidence" value="ECO:0007669"/>
    <property type="project" value="InterPro"/>
</dbReference>
<evidence type="ECO:0000259" key="4">
    <source>
        <dbReference type="PROSITE" id="PS50987"/>
    </source>
</evidence>
<dbReference type="InterPro" id="IPR051011">
    <property type="entry name" value="Metal_resp_trans_reg"/>
</dbReference>
<dbReference type="CDD" id="cd00090">
    <property type="entry name" value="HTH_ARSR"/>
    <property type="match status" value="1"/>
</dbReference>
<dbReference type="PROSITE" id="PS50987">
    <property type="entry name" value="HTH_ARSR_2"/>
    <property type="match status" value="1"/>
</dbReference>
<dbReference type="PANTHER" id="PTHR43132:SF2">
    <property type="entry name" value="ARSENICAL RESISTANCE OPERON REPRESSOR ARSR-RELATED"/>
    <property type="match status" value="1"/>
</dbReference>
<keyword evidence="3" id="KW-0804">Transcription</keyword>
<dbReference type="Gene3D" id="1.10.10.10">
    <property type="entry name" value="Winged helix-like DNA-binding domain superfamily/Winged helix DNA-binding domain"/>
    <property type="match status" value="1"/>
</dbReference>
<evidence type="ECO:0000256" key="3">
    <source>
        <dbReference type="ARBA" id="ARBA00023163"/>
    </source>
</evidence>
<protein>
    <submittedName>
        <fullName evidence="5">Transcriptional regulator</fullName>
    </submittedName>
</protein>
<dbReference type="RefSeq" id="WP_111195799.1">
    <property type="nucleotide sequence ID" value="NZ_QKVK01000001.1"/>
</dbReference>
<dbReference type="EMBL" id="QKVK01000001">
    <property type="protein sequence ID" value="PZF78472.1"/>
    <property type="molecule type" value="Genomic_DNA"/>
</dbReference>
<accession>A0A2W2AXJ2</accession>
<evidence type="ECO:0000313" key="6">
    <source>
        <dbReference type="Proteomes" id="UP000248795"/>
    </source>
</evidence>
<dbReference type="Pfam" id="PF01022">
    <property type="entry name" value="HTH_5"/>
    <property type="match status" value="1"/>
</dbReference>
<dbReference type="SMART" id="SM00418">
    <property type="entry name" value="HTH_ARSR"/>
    <property type="match status" value="1"/>
</dbReference>
<dbReference type="InterPro" id="IPR011991">
    <property type="entry name" value="ArsR-like_HTH"/>
</dbReference>
<dbReference type="NCBIfam" id="NF033788">
    <property type="entry name" value="HTH_metalloreg"/>
    <property type="match status" value="1"/>
</dbReference>
<keyword evidence="2" id="KW-0238">DNA-binding</keyword>
<gene>
    <name evidence="5" type="ORF">DK847_01245</name>
</gene>
<dbReference type="InterPro" id="IPR001845">
    <property type="entry name" value="HTH_ArsR_DNA-bd_dom"/>
</dbReference>
<name>A0A2W2AXJ2_9HYPH</name>
<comment type="caution">
    <text evidence="5">The sequence shown here is derived from an EMBL/GenBank/DDBJ whole genome shotgun (WGS) entry which is preliminary data.</text>
</comment>
<organism evidence="5 6">
    <name type="scientific">Aestuariivirga litoralis</name>
    <dbReference type="NCBI Taxonomy" id="2650924"/>
    <lineage>
        <taxon>Bacteria</taxon>
        <taxon>Pseudomonadati</taxon>
        <taxon>Pseudomonadota</taxon>
        <taxon>Alphaproteobacteria</taxon>
        <taxon>Hyphomicrobiales</taxon>
        <taxon>Aestuariivirgaceae</taxon>
        <taxon>Aestuariivirga</taxon>
    </lineage>
</organism>
<feature type="domain" description="HTH arsR-type" evidence="4">
    <location>
        <begin position="18"/>
        <end position="110"/>
    </location>
</feature>
<dbReference type="GO" id="GO:0003677">
    <property type="term" value="F:DNA binding"/>
    <property type="evidence" value="ECO:0007669"/>
    <property type="project" value="UniProtKB-KW"/>
</dbReference>
<dbReference type="AlphaFoldDB" id="A0A2W2AXJ2"/>
<dbReference type="InterPro" id="IPR036388">
    <property type="entry name" value="WH-like_DNA-bd_sf"/>
</dbReference>
<dbReference type="PANTHER" id="PTHR43132">
    <property type="entry name" value="ARSENICAL RESISTANCE OPERON REPRESSOR ARSR-RELATED"/>
    <property type="match status" value="1"/>
</dbReference>